<evidence type="ECO:0000313" key="2">
    <source>
        <dbReference type="EMBL" id="GHI18330.1"/>
    </source>
</evidence>
<feature type="transmembrane region" description="Helical" evidence="1">
    <location>
        <begin position="35"/>
        <end position="61"/>
    </location>
</feature>
<feature type="transmembrane region" description="Helical" evidence="1">
    <location>
        <begin position="128"/>
        <end position="149"/>
    </location>
</feature>
<keyword evidence="1" id="KW-0812">Transmembrane</keyword>
<evidence type="ECO:0000313" key="3">
    <source>
        <dbReference type="Proteomes" id="UP000660554"/>
    </source>
</evidence>
<keyword evidence="1" id="KW-1133">Transmembrane helix</keyword>
<gene>
    <name evidence="2" type="ORF">Scinn_77930</name>
</gene>
<name>A0ABQ3NZX9_STRVG</name>
<dbReference type="InterPro" id="IPR025498">
    <property type="entry name" value="DUF4389"/>
</dbReference>
<keyword evidence="3" id="KW-1185">Reference proteome</keyword>
<accession>A0ABQ3NZX9</accession>
<reference evidence="3" key="1">
    <citation type="submission" date="2020-09" db="EMBL/GenBank/DDBJ databases">
        <title>Whole genome shotgun sequence of Streptomyces cinnamonensis NBRC 15873.</title>
        <authorList>
            <person name="Komaki H."/>
            <person name="Tamura T."/>
        </authorList>
    </citation>
    <scope>NUCLEOTIDE SEQUENCE [LARGE SCALE GENOMIC DNA]</scope>
    <source>
        <strain evidence="3">NBRC 15873</strain>
    </source>
</reference>
<keyword evidence="1" id="KW-0472">Membrane</keyword>
<dbReference type="Pfam" id="PF14333">
    <property type="entry name" value="DUF4389"/>
    <property type="match status" value="2"/>
</dbReference>
<dbReference type="Proteomes" id="UP000660554">
    <property type="component" value="Unassembled WGS sequence"/>
</dbReference>
<feature type="transmembrane region" description="Helical" evidence="1">
    <location>
        <begin position="155"/>
        <end position="176"/>
    </location>
</feature>
<organism evidence="2 3">
    <name type="scientific">Streptomyces virginiae</name>
    <name type="common">Streptomyces cinnamonensis</name>
    <dbReference type="NCBI Taxonomy" id="1961"/>
    <lineage>
        <taxon>Bacteria</taxon>
        <taxon>Bacillati</taxon>
        <taxon>Actinomycetota</taxon>
        <taxon>Actinomycetes</taxon>
        <taxon>Kitasatosporales</taxon>
        <taxon>Streptomycetaceae</taxon>
        <taxon>Streptomyces</taxon>
    </lineage>
</organism>
<dbReference type="EMBL" id="BNDV01000018">
    <property type="protein sequence ID" value="GHI18330.1"/>
    <property type="molecule type" value="Genomic_DNA"/>
</dbReference>
<evidence type="ECO:0000256" key="1">
    <source>
        <dbReference type="SAM" id="Phobius"/>
    </source>
</evidence>
<protein>
    <submittedName>
        <fullName evidence="2">Membrane protein</fullName>
    </submittedName>
</protein>
<comment type="caution">
    <text evidence="2">The sequence shown here is derived from an EMBL/GenBank/DDBJ whole genome shotgun (WGS) entry which is preliminary data.</text>
</comment>
<proteinExistence type="predicted"/>
<sequence length="226" mass="25923">MNVMLSTPAYPLRVEATPDPLLTRWMWLFKWIFAIPHYIVLFFLQVGFLLVSVVAFFCILVTGRYPRPLFDFSVGVIRWSTRVQYYCSMVLATDKYPPFTLKDVPEYPVRVDVAYPERLSRWLVLVKWLLVIPQLLVVGMLVTSGWSAYRYMEDYSPFSGLIGLLSLVAVLILAFTGRYPRGLFDLLMGLVRWTLRVLAYASLMTDKYPPFRLDLGGPEPTAATSG</sequence>